<organism evidence="2 3">
    <name type="scientific">Marasmius crinis-equi</name>
    <dbReference type="NCBI Taxonomy" id="585013"/>
    <lineage>
        <taxon>Eukaryota</taxon>
        <taxon>Fungi</taxon>
        <taxon>Dikarya</taxon>
        <taxon>Basidiomycota</taxon>
        <taxon>Agaricomycotina</taxon>
        <taxon>Agaricomycetes</taxon>
        <taxon>Agaricomycetidae</taxon>
        <taxon>Agaricales</taxon>
        <taxon>Marasmiineae</taxon>
        <taxon>Marasmiaceae</taxon>
        <taxon>Marasmius</taxon>
    </lineage>
</organism>
<feature type="transmembrane region" description="Helical" evidence="1">
    <location>
        <begin position="17"/>
        <end position="37"/>
    </location>
</feature>
<reference evidence="2 3" key="1">
    <citation type="submission" date="2024-02" db="EMBL/GenBank/DDBJ databases">
        <title>A draft genome for the cacao thread blight pathogen Marasmius crinis-equi.</title>
        <authorList>
            <person name="Cohen S.P."/>
            <person name="Baruah I.K."/>
            <person name="Amoako-Attah I."/>
            <person name="Bukari Y."/>
            <person name="Meinhardt L.W."/>
            <person name="Bailey B.A."/>
        </authorList>
    </citation>
    <scope>NUCLEOTIDE SEQUENCE [LARGE SCALE GENOMIC DNA]</scope>
    <source>
        <strain evidence="2 3">GH-76</strain>
    </source>
</reference>
<feature type="transmembrane region" description="Helical" evidence="1">
    <location>
        <begin position="149"/>
        <end position="175"/>
    </location>
</feature>
<dbReference type="Proteomes" id="UP001465976">
    <property type="component" value="Unassembled WGS sequence"/>
</dbReference>
<accession>A0ABR3F4R6</accession>
<gene>
    <name evidence="2" type="ORF">V5O48_011729</name>
</gene>
<comment type="caution">
    <text evidence="2">The sequence shown here is derived from an EMBL/GenBank/DDBJ whole genome shotgun (WGS) entry which is preliminary data.</text>
</comment>
<name>A0ABR3F4R6_9AGAR</name>
<feature type="transmembrane region" description="Helical" evidence="1">
    <location>
        <begin position="49"/>
        <end position="68"/>
    </location>
</feature>
<keyword evidence="1" id="KW-1133">Transmembrane helix</keyword>
<evidence type="ECO:0000313" key="3">
    <source>
        <dbReference type="Proteomes" id="UP001465976"/>
    </source>
</evidence>
<evidence type="ECO:0000313" key="2">
    <source>
        <dbReference type="EMBL" id="KAL0570233.1"/>
    </source>
</evidence>
<feature type="transmembrane region" description="Helical" evidence="1">
    <location>
        <begin position="230"/>
        <end position="250"/>
    </location>
</feature>
<keyword evidence="1" id="KW-0472">Membrane</keyword>
<dbReference type="EMBL" id="JBAHYK010000972">
    <property type="protein sequence ID" value="KAL0570233.1"/>
    <property type="molecule type" value="Genomic_DNA"/>
</dbReference>
<protein>
    <recommendedName>
        <fullName evidence="4">Pheromone receptor</fullName>
    </recommendedName>
</protein>
<keyword evidence="3" id="KW-1185">Reference proteome</keyword>
<evidence type="ECO:0008006" key="4">
    <source>
        <dbReference type="Google" id="ProtNLM"/>
    </source>
</evidence>
<dbReference type="PROSITE" id="PS51257">
    <property type="entry name" value="PROKAR_LIPOPROTEIN"/>
    <property type="match status" value="1"/>
</dbReference>
<feature type="transmembrane region" description="Helical" evidence="1">
    <location>
        <begin position="196"/>
        <end position="218"/>
    </location>
</feature>
<sequence length="319" mass="35281">MSLSAKTFVPVSFSTSIQLFIFGCNTVLFVTAMRLLWKRNKFCPSTFHIVSTIVLFVIATVAAVTLTLETSAMMGEWAGVDLGACSLKPAMKVYRCYCVCNRSLKFIVLPALLILIAEGCYYANIREYLKVVFGANEVQDNPLTDTTNMISMITLVCTLTGQTILTSTIAFRIWWLMRDAQLTLVVPDRSRRQYNYTIAVVLESGLITPVFHTIYAGLMLDGMAKWTVTLSVMAAMLPQIAAFAPLLIVVRIGLGQAIEENTSGYLSRGEMIGTSNSNSRGLEFRATTTRLEFEQGEVTSIGHIRGSNSDVREEFKAEP</sequence>
<keyword evidence="1" id="KW-0812">Transmembrane</keyword>
<evidence type="ECO:0000256" key="1">
    <source>
        <dbReference type="SAM" id="Phobius"/>
    </source>
</evidence>
<proteinExistence type="predicted"/>